<proteinExistence type="predicted"/>
<protein>
    <submittedName>
        <fullName evidence="1">Uncharacterized protein</fullName>
    </submittedName>
</protein>
<name>A0A3E1P762_9BACT</name>
<evidence type="ECO:0000313" key="1">
    <source>
        <dbReference type="EMBL" id="RFM36035.1"/>
    </source>
</evidence>
<dbReference type="AlphaFoldDB" id="A0A3E1P762"/>
<organism evidence="1 2">
    <name type="scientific">Chitinophaga silvisoli</name>
    <dbReference type="NCBI Taxonomy" id="2291814"/>
    <lineage>
        <taxon>Bacteria</taxon>
        <taxon>Pseudomonadati</taxon>
        <taxon>Bacteroidota</taxon>
        <taxon>Chitinophagia</taxon>
        <taxon>Chitinophagales</taxon>
        <taxon>Chitinophagaceae</taxon>
        <taxon>Chitinophaga</taxon>
    </lineage>
</organism>
<dbReference type="OrthoDB" id="9852518at2"/>
<keyword evidence="2" id="KW-1185">Reference proteome</keyword>
<sequence>MFSSQINISTGTAVNFENPIQDSGIRNIDEVRIFFECLFNQEDSLKNKNKFVFLFLQTCIAQKKTDILARILEEPAMADLHPSLIKSALIMTDGLSEIEEAFSKLQGVYHEIIKNY</sequence>
<dbReference type="RefSeq" id="WP_116851381.1">
    <property type="nucleotide sequence ID" value="NZ_QTJV01000001.1"/>
</dbReference>
<accession>A0A3E1P762</accession>
<dbReference type="Proteomes" id="UP000261174">
    <property type="component" value="Unassembled WGS sequence"/>
</dbReference>
<comment type="caution">
    <text evidence="1">The sequence shown here is derived from an EMBL/GenBank/DDBJ whole genome shotgun (WGS) entry which is preliminary data.</text>
</comment>
<dbReference type="EMBL" id="QTJV01000001">
    <property type="protein sequence ID" value="RFM36035.1"/>
    <property type="molecule type" value="Genomic_DNA"/>
</dbReference>
<gene>
    <name evidence="1" type="ORF">DXN04_00530</name>
</gene>
<reference evidence="1 2" key="1">
    <citation type="submission" date="2018-08" db="EMBL/GenBank/DDBJ databases">
        <title>Chitinophaga sp. K20C18050901, a novel bacterium isolated from forest soil.</title>
        <authorList>
            <person name="Wang C."/>
        </authorList>
    </citation>
    <scope>NUCLEOTIDE SEQUENCE [LARGE SCALE GENOMIC DNA]</scope>
    <source>
        <strain evidence="1 2">K20C18050901</strain>
    </source>
</reference>
<evidence type="ECO:0000313" key="2">
    <source>
        <dbReference type="Proteomes" id="UP000261174"/>
    </source>
</evidence>